<feature type="coiled-coil region" evidence="1">
    <location>
        <begin position="7"/>
        <end position="34"/>
    </location>
</feature>
<keyword evidence="1" id="KW-0175">Coiled coil</keyword>
<proteinExistence type="predicted"/>
<evidence type="ECO:0000256" key="2">
    <source>
        <dbReference type="SAM" id="MobiDB-lite"/>
    </source>
</evidence>
<protein>
    <submittedName>
        <fullName evidence="4">Uncharacterized protein</fullName>
    </submittedName>
</protein>
<name>A0AAU7T4Y8_9ACTN</name>
<keyword evidence="3" id="KW-0812">Transmembrane</keyword>
<gene>
    <name evidence="4" type="ORF">ABN611_24275</name>
</gene>
<reference evidence="4" key="1">
    <citation type="submission" date="2024-06" db="EMBL/GenBank/DDBJ databases">
        <title>Kribbella sp. strain HUAS MG21 genome sequences.</title>
        <authorList>
            <person name="Mo P."/>
        </authorList>
    </citation>
    <scope>NUCLEOTIDE SEQUENCE</scope>
    <source>
        <strain evidence="4">HUAS MG21</strain>
    </source>
</reference>
<evidence type="ECO:0000313" key="4">
    <source>
        <dbReference type="EMBL" id="XBV21678.1"/>
    </source>
</evidence>
<dbReference type="RefSeq" id="WP_350274536.1">
    <property type="nucleotide sequence ID" value="NZ_CP158165.1"/>
</dbReference>
<sequence length="518" mass="55307">MSDWWTERRQNQQLENLESEMSYARREASSLRSQLSKIQGSLQSKVDSLSRAFDAFVELSDLRHETAGFVSSAELRRYATRVLTAMASSTELPPAGAPVPQYWLDPAVGALISLHAGTPDEEAISTALKLDERRTSMFLALALAALGQRHQVRTEWLDAAFGVPAADGTLTRVQRVLWTTAARGGFGPDALALVVQRLQSVAAAEGWLARLELRGSASPQGPHLKETEAQADAFTRLSRVRDAVEAITGNTAAREPDPDLTYPEERKSDRVEGSQPADSEPDTDSLAGILRLLISEGSEPERETLARIAELRAQVTGVSESKARLDDTAGTVDALLTEDLGPSADPYLAATALRVVGPLVLPAVEDVARVAEQPGPTQVSVDSGKHTITVRADGPDQLELGKATTALTATAGVATTGQRATPIALLAGGALCAIVLGLLLHWFWIVVGLVVIGFGVNSYLSLRRALTADRTRAASEVAKLNERCTTAATALKTYLDTVGTRRATITANLTAVRDHLSA</sequence>
<dbReference type="EMBL" id="CP158165">
    <property type="protein sequence ID" value="XBV21678.1"/>
    <property type="molecule type" value="Genomic_DNA"/>
</dbReference>
<feature type="transmembrane region" description="Helical" evidence="3">
    <location>
        <begin position="423"/>
        <end position="456"/>
    </location>
</feature>
<dbReference type="AlphaFoldDB" id="A0AAU7T4Y8"/>
<organism evidence="4">
    <name type="scientific">Kribbella sp. HUAS MG21</name>
    <dbReference type="NCBI Taxonomy" id="3160966"/>
    <lineage>
        <taxon>Bacteria</taxon>
        <taxon>Bacillati</taxon>
        <taxon>Actinomycetota</taxon>
        <taxon>Actinomycetes</taxon>
        <taxon>Propionibacteriales</taxon>
        <taxon>Kribbellaceae</taxon>
        <taxon>Kribbella</taxon>
    </lineage>
</organism>
<keyword evidence="3" id="KW-0472">Membrane</keyword>
<feature type="compositionally biased region" description="Basic and acidic residues" evidence="2">
    <location>
        <begin position="263"/>
        <end position="272"/>
    </location>
</feature>
<feature type="region of interest" description="Disordered" evidence="2">
    <location>
        <begin position="246"/>
        <end position="285"/>
    </location>
</feature>
<evidence type="ECO:0000256" key="1">
    <source>
        <dbReference type="SAM" id="Coils"/>
    </source>
</evidence>
<accession>A0AAU7T4Y8</accession>
<evidence type="ECO:0000256" key="3">
    <source>
        <dbReference type="SAM" id="Phobius"/>
    </source>
</evidence>
<keyword evidence="3" id="KW-1133">Transmembrane helix</keyword>